<evidence type="ECO:0000313" key="3">
    <source>
        <dbReference type="Proteomes" id="UP000231637"/>
    </source>
</evidence>
<proteinExistence type="predicted"/>
<reference evidence="2 3" key="1">
    <citation type="submission" date="2016-12" db="EMBL/GenBank/DDBJ databases">
        <title>Isolation and genomic insights into novel planktonic Zetaproteobacteria from stratified waters of the Chesapeake Bay.</title>
        <authorList>
            <person name="McAllister S.M."/>
            <person name="Kato S."/>
            <person name="Chan C.S."/>
            <person name="Chiu B.K."/>
            <person name="Field E.K."/>
        </authorList>
    </citation>
    <scope>NUCLEOTIDE SEQUENCE [LARGE SCALE GENOMIC DNA]</scope>
    <source>
        <strain evidence="2 3">CP-8</strain>
    </source>
</reference>
<protein>
    <submittedName>
        <fullName evidence="2">Uncharacterized protein</fullName>
    </submittedName>
</protein>
<dbReference type="EMBL" id="CP018800">
    <property type="protein sequence ID" value="ATX81828.1"/>
    <property type="molecule type" value="Genomic_DNA"/>
</dbReference>
<organism evidence="2 3">
    <name type="scientific">Mariprofundus ferrinatatus</name>
    <dbReference type="NCBI Taxonomy" id="1921087"/>
    <lineage>
        <taxon>Bacteria</taxon>
        <taxon>Pseudomonadati</taxon>
        <taxon>Pseudomonadota</taxon>
        <taxon>Candidatius Mariprofundia</taxon>
        <taxon>Mariprofundales</taxon>
        <taxon>Mariprofundaceae</taxon>
        <taxon>Mariprofundus</taxon>
    </lineage>
</organism>
<feature type="compositionally biased region" description="Basic and acidic residues" evidence="1">
    <location>
        <begin position="27"/>
        <end position="37"/>
    </location>
</feature>
<sequence length="37" mass="4073">MNLRGGPEFLSDQETRSAAGVIIPTNDKLKRQETDAI</sequence>
<dbReference type="Proteomes" id="UP000231637">
    <property type="component" value="Chromosome"/>
</dbReference>
<feature type="region of interest" description="Disordered" evidence="1">
    <location>
        <begin position="1"/>
        <end position="37"/>
    </location>
</feature>
<dbReference type="KEGG" id="mfn:Ga0123462_0959"/>
<keyword evidence="3" id="KW-1185">Reference proteome</keyword>
<evidence type="ECO:0000256" key="1">
    <source>
        <dbReference type="SAM" id="MobiDB-lite"/>
    </source>
</evidence>
<gene>
    <name evidence="2" type="ORF">Ga0123462_0959</name>
</gene>
<name>A0A2K8L3B8_9PROT</name>
<accession>A0A2K8L3B8</accession>
<evidence type="ECO:0000313" key="2">
    <source>
        <dbReference type="EMBL" id="ATX81828.1"/>
    </source>
</evidence>
<dbReference type="AlphaFoldDB" id="A0A2K8L3B8"/>